<dbReference type="OrthoDB" id="3430872at2"/>
<dbReference type="AlphaFoldDB" id="A0A1V3BY19"/>
<evidence type="ECO:0000313" key="4">
    <source>
        <dbReference type="Proteomes" id="UP000189004"/>
    </source>
</evidence>
<dbReference type="Proteomes" id="UP000189004">
    <property type="component" value="Unassembled WGS sequence"/>
</dbReference>
<evidence type="ECO:0000313" key="5">
    <source>
        <dbReference type="Proteomes" id="UP000584931"/>
    </source>
</evidence>
<accession>A0A7Y9XF40</accession>
<gene>
    <name evidence="2" type="ORF">HNR06_004241</name>
    <name evidence="3" type="ORF">NOSIN_06095</name>
</gene>
<feature type="signal peptide" evidence="1">
    <location>
        <begin position="1"/>
        <end position="27"/>
    </location>
</feature>
<dbReference type="EMBL" id="MCOK01000001">
    <property type="protein sequence ID" value="OOC53431.1"/>
    <property type="molecule type" value="Genomic_DNA"/>
</dbReference>
<evidence type="ECO:0000313" key="2">
    <source>
        <dbReference type="EMBL" id="NYH54652.1"/>
    </source>
</evidence>
<comment type="caution">
    <text evidence="3">The sequence shown here is derived from an EMBL/GenBank/DDBJ whole genome shotgun (WGS) entry which is preliminary data.</text>
</comment>
<evidence type="ECO:0000256" key="1">
    <source>
        <dbReference type="SAM" id="SignalP"/>
    </source>
</evidence>
<organism evidence="3 4">
    <name type="scientific">Nocardiopsis sinuspersici</name>
    <dbReference type="NCBI Taxonomy" id="501010"/>
    <lineage>
        <taxon>Bacteria</taxon>
        <taxon>Bacillati</taxon>
        <taxon>Actinomycetota</taxon>
        <taxon>Actinomycetes</taxon>
        <taxon>Streptosporangiales</taxon>
        <taxon>Nocardiopsidaceae</taxon>
        <taxon>Nocardiopsis</taxon>
    </lineage>
</organism>
<keyword evidence="4" id="KW-1185">Reference proteome</keyword>
<feature type="chain" id="PRO_5044566658" evidence="1">
    <location>
        <begin position="28"/>
        <end position="105"/>
    </location>
</feature>
<reference evidence="3" key="2">
    <citation type="submission" date="2016-08" db="EMBL/GenBank/DDBJ databases">
        <authorList>
            <person name="Seilhamer J.J."/>
        </authorList>
    </citation>
    <scope>NUCLEOTIDE SEQUENCE [LARGE SCALE GENOMIC DNA]</scope>
    <source>
        <strain evidence="3">UTMC102</strain>
    </source>
</reference>
<reference evidence="2 5" key="3">
    <citation type="submission" date="2020-07" db="EMBL/GenBank/DDBJ databases">
        <title>Sequencing the genomes of 1000 actinobacteria strains.</title>
        <authorList>
            <person name="Klenk H.-P."/>
        </authorList>
    </citation>
    <scope>NUCLEOTIDE SEQUENCE [LARGE SCALE GENOMIC DNA]</scope>
    <source>
        <strain evidence="2 5">DSM 45278</strain>
    </source>
</reference>
<dbReference type="Proteomes" id="UP000584931">
    <property type="component" value="Unassembled WGS sequence"/>
</dbReference>
<dbReference type="EMBL" id="JACCHL010000001">
    <property type="protein sequence ID" value="NYH54652.1"/>
    <property type="molecule type" value="Genomic_DNA"/>
</dbReference>
<name>A0A1V3BY19_9ACTN</name>
<keyword evidence="1" id="KW-0732">Signal</keyword>
<proteinExistence type="predicted"/>
<sequence>MRVLVSVAAVFAFAVGGTVLGAVPAYAATGEVVVFTTEFEALERYTDPPSGSCHQLPVTAHVLVNLTDSDVSMHAGPTCLSPGFVVAPDHGWHAPPSGMFSFSVS</sequence>
<reference evidence="4" key="1">
    <citation type="submission" date="2016-08" db="EMBL/GenBank/DDBJ databases">
        <authorList>
            <person name="Tokovenko B."/>
            <person name="Kalinowski J."/>
        </authorList>
    </citation>
    <scope>NUCLEOTIDE SEQUENCE [LARGE SCALE GENOMIC DNA]</scope>
    <source>
        <strain evidence="4">UTMC102</strain>
    </source>
</reference>
<accession>A0A1V3BY19</accession>
<protein>
    <submittedName>
        <fullName evidence="3">Uncharacterized protein</fullName>
    </submittedName>
</protein>
<dbReference type="STRING" id="501010.NOSIN_06095"/>
<dbReference type="RefSeq" id="WP_077689810.1">
    <property type="nucleotide sequence ID" value="NZ_JACCHL010000001.1"/>
</dbReference>
<evidence type="ECO:0000313" key="3">
    <source>
        <dbReference type="EMBL" id="OOC53431.1"/>
    </source>
</evidence>